<dbReference type="EMBL" id="MSTI01000068">
    <property type="protein sequence ID" value="OLV18399.1"/>
    <property type="molecule type" value="Genomic_DNA"/>
</dbReference>
<dbReference type="Proteomes" id="UP000186607">
    <property type="component" value="Unassembled WGS sequence"/>
</dbReference>
<feature type="transmembrane region" description="Helical" evidence="6">
    <location>
        <begin position="172"/>
        <end position="197"/>
    </location>
</feature>
<proteinExistence type="predicted"/>
<evidence type="ECO:0000313" key="9">
    <source>
        <dbReference type="Proteomes" id="UP000186607"/>
    </source>
</evidence>
<evidence type="ECO:0000256" key="3">
    <source>
        <dbReference type="ARBA" id="ARBA00022989"/>
    </source>
</evidence>
<gene>
    <name evidence="8" type="ORF">BOO71_0006292</name>
</gene>
<sequence>MTNPDDQKTPAAGRPQGNGNAPSWVDDVLGSPGGSAQTRTPDSTRPNLSKTPSSAGDLRIPEPARAAPAPAAETDDWISRVTGSPPPARANAPHSVPQPSSPRPTAPDLDAWGEPQRPTMPIADERPVTPYTPVPTYAGDVAQKRLIAGLLAIFLGSLGVHKFYLGMNTQGIMILGANIGVWILALLIGVVTLGFGLIITLPLAGLVSAALGLLGLVEGILYLTKSDADFGRDYLVGKKPWL</sequence>
<keyword evidence="3 6" id="KW-1133">Transmembrane helix</keyword>
<evidence type="ECO:0000313" key="8">
    <source>
        <dbReference type="EMBL" id="OLV18399.1"/>
    </source>
</evidence>
<dbReference type="AlphaFoldDB" id="A0A1U7NZQ6"/>
<evidence type="ECO:0000256" key="1">
    <source>
        <dbReference type="ARBA" id="ARBA00004141"/>
    </source>
</evidence>
<evidence type="ECO:0000256" key="6">
    <source>
        <dbReference type="SAM" id="Phobius"/>
    </source>
</evidence>
<feature type="compositionally biased region" description="Polar residues" evidence="5">
    <location>
        <begin position="34"/>
        <end position="54"/>
    </location>
</feature>
<protein>
    <recommendedName>
        <fullName evidence="7">TM2 domain-containing protein</fullName>
    </recommendedName>
</protein>
<organism evidence="8 9">
    <name type="scientific">Deinococcus marmoris</name>
    <dbReference type="NCBI Taxonomy" id="249408"/>
    <lineage>
        <taxon>Bacteria</taxon>
        <taxon>Thermotogati</taxon>
        <taxon>Deinococcota</taxon>
        <taxon>Deinococci</taxon>
        <taxon>Deinococcales</taxon>
        <taxon>Deinococcaceae</taxon>
        <taxon>Deinococcus</taxon>
    </lineage>
</organism>
<keyword evidence="4 6" id="KW-0472">Membrane</keyword>
<dbReference type="Pfam" id="PF05154">
    <property type="entry name" value="TM2"/>
    <property type="match status" value="1"/>
</dbReference>
<feature type="region of interest" description="Disordered" evidence="5">
    <location>
        <begin position="1"/>
        <end position="129"/>
    </location>
</feature>
<name>A0A1U7NZQ6_9DEIO</name>
<keyword evidence="9" id="KW-1185">Reference proteome</keyword>
<feature type="transmembrane region" description="Helical" evidence="6">
    <location>
        <begin position="146"/>
        <end position="165"/>
    </location>
</feature>
<dbReference type="RefSeq" id="WP_075832163.1">
    <property type="nucleotide sequence ID" value="NZ_MSTI01000068.1"/>
</dbReference>
<dbReference type="InterPro" id="IPR007829">
    <property type="entry name" value="TM2"/>
</dbReference>
<feature type="compositionally biased region" description="Low complexity" evidence="5">
    <location>
        <begin position="61"/>
        <end position="72"/>
    </location>
</feature>
<feature type="domain" description="TM2" evidence="7">
    <location>
        <begin position="144"/>
        <end position="189"/>
    </location>
</feature>
<evidence type="ECO:0000259" key="7">
    <source>
        <dbReference type="Pfam" id="PF05154"/>
    </source>
</evidence>
<evidence type="ECO:0000256" key="2">
    <source>
        <dbReference type="ARBA" id="ARBA00022692"/>
    </source>
</evidence>
<dbReference type="GO" id="GO:0016020">
    <property type="term" value="C:membrane"/>
    <property type="evidence" value="ECO:0007669"/>
    <property type="project" value="UniProtKB-SubCell"/>
</dbReference>
<comment type="caution">
    <text evidence="8">The sequence shown here is derived from an EMBL/GenBank/DDBJ whole genome shotgun (WGS) entry which is preliminary data.</text>
</comment>
<reference evidence="8 9" key="1">
    <citation type="submission" date="2017-01" db="EMBL/GenBank/DDBJ databases">
        <title>Genome Analysis of Deinococcus marmoris KOPRI26562.</title>
        <authorList>
            <person name="Kim J.H."/>
            <person name="Oh H.-M."/>
        </authorList>
    </citation>
    <scope>NUCLEOTIDE SEQUENCE [LARGE SCALE GENOMIC DNA]</scope>
    <source>
        <strain evidence="8 9">KOPRI26562</strain>
    </source>
</reference>
<evidence type="ECO:0000256" key="4">
    <source>
        <dbReference type="ARBA" id="ARBA00023136"/>
    </source>
</evidence>
<feature type="transmembrane region" description="Helical" evidence="6">
    <location>
        <begin position="203"/>
        <end position="223"/>
    </location>
</feature>
<dbReference type="OrthoDB" id="9816361at2"/>
<evidence type="ECO:0000256" key="5">
    <source>
        <dbReference type="SAM" id="MobiDB-lite"/>
    </source>
</evidence>
<accession>A0A1U7NZQ6</accession>
<dbReference type="STRING" id="249408.BOO71_0006292"/>
<comment type="subcellular location">
    <subcellularLocation>
        <location evidence="1">Membrane</location>
        <topology evidence="1">Multi-pass membrane protein</topology>
    </subcellularLocation>
</comment>
<keyword evidence="2 6" id="KW-0812">Transmembrane</keyword>